<feature type="compositionally biased region" description="Low complexity" evidence="1">
    <location>
        <begin position="34"/>
        <end position="47"/>
    </location>
</feature>
<reference evidence="3 4" key="1">
    <citation type="journal article" date="2017" name="Curr. Biol.">
        <title>Genome architecture and evolution of a unichromosomal asexual nematode.</title>
        <authorList>
            <person name="Fradin H."/>
            <person name="Zegar C."/>
            <person name="Gutwein M."/>
            <person name="Lucas J."/>
            <person name="Kovtun M."/>
            <person name="Corcoran D."/>
            <person name="Baugh L.R."/>
            <person name="Kiontke K."/>
            <person name="Gunsalus K."/>
            <person name="Fitch D.H."/>
            <person name="Piano F."/>
        </authorList>
    </citation>
    <scope>NUCLEOTIDE SEQUENCE [LARGE SCALE GENOMIC DNA]</scope>
    <source>
        <strain evidence="3">PF1309</strain>
    </source>
</reference>
<feature type="region of interest" description="Disordered" evidence="1">
    <location>
        <begin position="474"/>
        <end position="498"/>
    </location>
</feature>
<comment type="caution">
    <text evidence="3">The sequence shown here is derived from an EMBL/GenBank/DDBJ whole genome shotgun (WGS) entry which is preliminary data.</text>
</comment>
<feature type="region of interest" description="Disordered" evidence="1">
    <location>
        <begin position="199"/>
        <end position="312"/>
    </location>
</feature>
<feature type="compositionally biased region" description="Polar residues" evidence="1">
    <location>
        <begin position="681"/>
        <end position="690"/>
    </location>
</feature>
<keyword evidence="2" id="KW-0732">Signal</keyword>
<feature type="compositionally biased region" description="Polar residues" evidence="1">
    <location>
        <begin position="240"/>
        <end position="254"/>
    </location>
</feature>
<keyword evidence="4" id="KW-1185">Reference proteome</keyword>
<dbReference type="Proteomes" id="UP000218231">
    <property type="component" value="Unassembled WGS sequence"/>
</dbReference>
<feature type="signal peptide" evidence="2">
    <location>
        <begin position="1"/>
        <end position="16"/>
    </location>
</feature>
<evidence type="ECO:0008006" key="5">
    <source>
        <dbReference type="Google" id="ProtNLM"/>
    </source>
</evidence>
<feature type="chain" id="PRO_5012697231" description="Secreted protein" evidence="2">
    <location>
        <begin position="17"/>
        <end position="716"/>
    </location>
</feature>
<name>A0A2A2JTS1_9BILA</name>
<evidence type="ECO:0000313" key="3">
    <source>
        <dbReference type="EMBL" id="PAV65095.1"/>
    </source>
</evidence>
<evidence type="ECO:0000256" key="1">
    <source>
        <dbReference type="SAM" id="MobiDB-lite"/>
    </source>
</evidence>
<feature type="compositionally biased region" description="Polar residues" evidence="1">
    <location>
        <begin position="109"/>
        <end position="118"/>
    </location>
</feature>
<protein>
    <recommendedName>
        <fullName evidence="5">Secreted protein</fullName>
    </recommendedName>
</protein>
<gene>
    <name evidence="3" type="ORF">WR25_20208</name>
</gene>
<dbReference type="AlphaFoldDB" id="A0A2A2JTS1"/>
<feature type="compositionally biased region" description="Basic and acidic residues" evidence="1">
    <location>
        <begin position="259"/>
        <end position="268"/>
    </location>
</feature>
<feature type="region of interest" description="Disordered" evidence="1">
    <location>
        <begin position="103"/>
        <end position="147"/>
    </location>
</feature>
<proteinExistence type="predicted"/>
<evidence type="ECO:0000256" key="2">
    <source>
        <dbReference type="SAM" id="SignalP"/>
    </source>
</evidence>
<sequence>MKLRIISLVLLANVYGVFLNSDDSFTIDDNQRQNENPENNYSNQNNEAAGERERPEFTELGEQIDLRYGNGAYSIVQILKSIINSGWDIVVTRRPKNSFERINKRRNPSNHLQITGSPIQVDGQLPKDETDVGPNSSNSNEAPQVIFESNKTINDTERLFDSLDLHSATQPELNSSRNVSSQIPMWVSAESMRALKVNQLSGSAQEDGGSEFGERRNVEEGSALPRFGQMAQRSARISDETSINQSSTLNNMEISGNGFEEKKGEFKNKANRRPPTDSNNKTTIDKATSFNETGSENESAQSETSKTNPECDPNVLRFATDLTIQLEQYWVKMREFTGITEEQFDVIADYVTQADKSRESRFRSTIDYVEQEIYNPFDENPPAFAKDRALLILNMANYAIGLYDATKLVFDLRRDTAPPMVLAMLYAERFYDLPRHTPDNREQMIKINCEALSKIAKDVEVTLYVVWPGAEKEEDPIEKDDGELSYKESPRSKFKSLADKDNDRLSEFSQINTGRIDLDTSDTQLLFVSTNQTELSKEENASGDKEDGKSSQEEDFDHTKINEFFSIMNNAWIASHSGVLEENRTELVAQQQNITEKDAPEKSALDKYRIMAPIDAHIELSRIKSEKSPPEQAQPEEATLGPVNIDQQTITQQSIEQQTFPTEAPPPIVFGPDLSKLPPSEQDTSKQGTPQPGAMIPNSAERFSDRITFDDNLLGF</sequence>
<accession>A0A2A2JTS1</accession>
<dbReference type="EMBL" id="LIAE01010222">
    <property type="protein sequence ID" value="PAV65095.1"/>
    <property type="molecule type" value="Genomic_DNA"/>
</dbReference>
<feature type="compositionally biased region" description="Polar residues" evidence="1">
    <location>
        <begin position="276"/>
        <end position="308"/>
    </location>
</feature>
<organism evidence="3 4">
    <name type="scientific">Diploscapter pachys</name>
    <dbReference type="NCBI Taxonomy" id="2018661"/>
    <lineage>
        <taxon>Eukaryota</taxon>
        <taxon>Metazoa</taxon>
        <taxon>Ecdysozoa</taxon>
        <taxon>Nematoda</taxon>
        <taxon>Chromadorea</taxon>
        <taxon>Rhabditida</taxon>
        <taxon>Rhabditina</taxon>
        <taxon>Rhabditomorpha</taxon>
        <taxon>Rhabditoidea</taxon>
        <taxon>Rhabditidae</taxon>
        <taxon>Diploscapter</taxon>
    </lineage>
</organism>
<feature type="compositionally biased region" description="Polar residues" evidence="1">
    <location>
        <begin position="133"/>
        <end position="147"/>
    </location>
</feature>
<feature type="region of interest" description="Disordered" evidence="1">
    <location>
        <begin position="654"/>
        <end position="700"/>
    </location>
</feature>
<feature type="compositionally biased region" description="Basic and acidic residues" evidence="1">
    <location>
        <begin position="535"/>
        <end position="556"/>
    </location>
</feature>
<feature type="compositionally biased region" description="Basic and acidic residues" evidence="1">
    <location>
        <begin position="482"/>
        <end position="498"/>
    </location>
</feature>
<feature type="region of interest" description="Disordered" evidence="1">
    <location>
        <begin position="29"/>
        <end position="54"/>
    </location>
</feature>
<evidence type="ECO:0000313" key="4">
    <source>
        <dbReference type="Proteomes" id="UP000218231"/>
    </source>
</evidence>
<feature type="region of interest" description="Disordered" evidence="1">
    <location>
        <begin position="530"/>
        <end position="556"/>
    </location>
</feature>